<evidence type="ECO:0000313" key="2">
    <source>
        <dbReference type="Proteomes" id="UP001501676"/>
    </source>
</evidence>
<sequence length="111" mass="11741">MHVLHMPEPPHALGQRKCTSALHLVTPPAWPCEHAAPDGCAAPDVSPSSWELLLGAGRLQWSGDHGKTARLGQSVFVAVSVAVNLRLDAAGVAPEPASSQLARRAWDSNPR</sequence>
<gene>
    <name evidence="1" type="ORF">GCM10020369_29090</name>
</gene>
<dbReference type="Proteomes" id="UP001501676">
    <property type="component" value="Unassembled WGS sequence"/>
</dbReference>
<accession>A0ABP6SXH5</accession>
<evidence type="ECO:0000313" key="1">
    <source>
        <dbReference type="EMBL" id="GAA3387255.1"/>
    </source>
</evidence>
<dbReference type="EMBL" id="BAAAYN010000017">
    <property type="protein sequence ID" value="GAA3387255.1"/>
    <property type="molecule type" value="Genomic_DNA"/>
</dbReference>
<reference evidence="2" key="1">
    <citation type="journal article" date="2019" name="Int. J. Syst. Evol. Microbiol.">
        <title>The Global Catalogue of Microorganisms (GCM) 10K type strain sequencing project: providing services to taxonomists for standard genome sequencing and annotation.</title>
        <authorList>
            <consortium name="The Broad Institute Genomics Platform"/>
            <consortium name="The Broad Institute Genome Sequencing Center for Infectious Disease"/>
            <person name="Wu L."/>
            <person name="Ma J."/>
        </authorList>
    </citation>
    <scope>NUCLEOTIDE SEQUENCE [LARGE SCALE GENOMIC DNA]</scope>
    <source>
        <strain evidence="2">JCM 9458</strain>
    </source>
</reference>
<keyword evidence="2" id="KW-1185">Reference proteome</keyword>
<comment type="caution">
    <text evidence="1">The sequence shown here is derived from an EMBL/GenBank/DDBJ whole genome shotgun (WGS) entry which is preliminary data.</text>
</comment>
<name>A0ABP6SXH5_9ACTN</name>
<proteinExistence type="predicted"/>
<protein>
    <submittedName>
        <fullName evidence="1">Uncharacterized protein</fullName>
    </submittedName>
</protein>
<organism evidence="1 2">
    <name type="scientific">Cryptosporangium minutisporangium</name>
    <dbReference type="NCBI Taxonomy" id="113569"/>
    <lineage>
        <taxon>Bacteria</taxon>
        <taxon>Bacillati</taxon>
        <taxon>Actinomycetota</taxon>
        <taxon>Actinomycetes</taxon>
        <taxon>Cryptosporangiales</taxon>
        <taxon>Cryptosporangiaceae</taxon>
        <taxon>Cryptosporangium</taxon>
    </lineage>
</organism>